<reference evidence="3" key="1">
    <citation type="journal article" date="2019" name="Int. J. Syst. Evol. Microbiol.">
        <title>The Global Catalogue of Microorganisms (GCM) 10K type strain sequencing project: providing services to taxonomists for standard genome sequencing and annotation.</title>
        <authorList>
            <consortium name="The Broad Institute Genomics Platform"/>
            <consortium name="The Broad Institute Genome Sequencing Center for Infectious Disease"/>
            <person name="Wu L."/>
            <person name="Ma J."/>
        </authorList>
    </citation>
    <scope>NUCLEOTIDE SEQUENCE [LARGE SCALE GENOMIC DNA]</scope>
    <source>
        <strain evidence="3">JCM 3115</strain>
    </source>
</reference>
<feature type="transmembrane region" description="Helical" evidence="1">
    <location>
        <begin position="63"/>
        <end position="84"/>
    </location>
</feature>
<evidence type="ECO:0000313" key="3">
    <source>
        <dbReference type="Proteomes" id="UP000611554"/>
    </source>
</evidence>
<protein>
    <submittedName>
        <fullName evidence="2">Uncharacterized protein</fullName>
    </submittedName>
</protein>
<organism evidence="2 3">
    <name type="scientific">Streptosporangium pseudovulgare</name>
    <dbReference type="NCBI Taxonomy" id="35765"/>
    <lineage>
        <taxon>Bacteria</taxon>
        <taxon>Bacillati</taxon>
        <taxon>Actinomycetota</taxon>
        <taxon>Actinomycetes</taxon>
        <taxon>Streptosporangiales</taxon>
        <taxon>Streptosporangiaceae</taxon>
        <taxon>Streptosporangium</taxon>
    </lineage>
</organism>
<keyword evidence="3" id="KW-1185">Reference proteome</keyword>
<feature type="transmembrane region" description="Helical" evidence="1">
    <location>
        <begin position="38"/>
        <end position="57"/>
    </location>
</feature>
<proteinExistence type="predicted"/>
<dbReference type="EMBL" id="BMQJ01000015">
    <property type="protein sequence ID" value="GGQ18004.1"/>
    <property type="molecule type" value="Genomic_DNA"/>
</dbReference>
<dbReference type="Proteomes" id="UP000611554">
    <property type="component" value="Unassembled WGS sequence"/>
</dbReference>
<keyword evidence="1" id="KW-1133">Transmembrane helix</keyword>
<evidence type="ECO:0000313" key="2">
    <source>
        <dbReference type="EMBL" id="GGQ18004.1"/>
    </source>
</evidence>
<evidence type="ECO:0000256" key="1">
    <source>
        <dbReference type="SAM" id="Phobius"/>
    </source>
</evidence>
<comment type="caution">
    <text evidence="2">The sequence shown here is derived from an EMBL/GenBank/DDBJ whole genome shotgun (WGS) entry which is preliminary data.</text>
</comment>
<accession>A0ABQ2R8L7</accession>
<name>A0ABQ2R8L7_9ACTN</name>
<keyword evidence="1" id="KW-0812">Transmembrane</keyword>
<gene>
    <name evidence="2" type="ORF">GCM10010140_55490</name>
</gene>
<sequence>MAGAERVDLLQPAVPSPGLSAGFCRGARVSSVIRMKKLLWVATVAGVAVNLVSNFAAGGELTLVGLAGGVVGVASIAGLIGLYITGRRS</sequence>
<keyword evidence="1" id="KW-0472">Membrane</keyword>